<gene>
    <name evidence="1" type="ORF">ADL17_03225</name>
</gene>
<dbReference type="EMBL" id="LMWI01000001">
    <property type="protein sequence ID" value="KUJ48107.1"/>
    <property type="molecule type" value="Genomic_DNA"/>
</dbReference>
<reference evidence="1 2" key="1">
    <citation type="submission" date="2015-10" db="EMBL/GenBank/DDBJ databases">
        <authorList>
            <person name="Ju K.-S."/>
            <person name="Doroghazi J.R."/>
            <person name="Metcalf W.W."/>
        </authorList>
    </citation>
    <scope>NUCLEOTIDE SEQUENCE [LARGE SCALE GENOMIC DNA]</scope>
    <source>
        <strain evidence="1 2">NRRL B-24793</strain>
    </source>
</reference>
<dbReference type="AlphaFoldDB" id="A0A9X0LF78"/>
<dbReference type="RefSeq" id="WP_013731344.1">
    <property type="nucleotide sequence ID" value="NZ_LMWI01000001.1"/>
</dbReference>
<proteinExistence type="predicted"/>
<comment type="caution">
    <text evidence="1">The sequence shown here is derived from an EMBL/GenBank/DDBJ whole genome shotgun (WGS) entry which is preliminary data.</text>
</comment>
<name>A0A9X0LF78_9ACTN</name>
<dbReference type="Proteomes" id="UP000053246">
    <property type="component" value="Unassembled WGS sequence"/>
</dbReference>
<sequence>MTDNEADDQIACSAPGLMETSKGGNTWLFSGAVPGQPFSAEQLTHRLNALGIRIRAARNTTLIDLASEVPAVVLSQLLGLHVRTTTDWAR</sequence>
<keyword evidence="2" id="KW-1185">Reference proteome</keyword>
<organism evidence="1 2">
    <name type="scientific">Micromonospora maris</name>
    <dbReference type="NCBI Taxonomy" id="1003110"/>
    <lineage>
        <taxon>Bacteria</taxon>
        <taxon>Bacillati</taxon>
        <taxon>Actinomycetota</taxon>
        <taxon>Actinomycetes</taxon>
        <taxon>Micromonosporales</taxon>
        <taxon>Micromonosporaceae</taxon>
        <taxon>Micromonospora</taxon>
    </lineage>
</organism>
<evidence type="ECO:0000313" key="1">
    <source>
        <dbReference type="EMBL" id="KUJ48107.1"/>
    </source>
</evidence>
<evidence type="ECO:0000313" key="2">
    <source>
        <dbReference type="Proteomes" id="UP000053246"/>
    </source>
</evidence>
<accession>A0A9X0LF78</accession>
<protein>
    <submittedName>
        <fullName evidence="1">Uncharacterized protein</fullName>
    </submittedName>
</protein>